<dbReference type="Pfam" id="PF00483">
    <property type="entry name" value="NTP_transferase"/>
    <property type="match status" value="1"/>
</dbReference>
<dbReference type="SUPFAM" id="SSF53448">
    <property type="entry name" value="Nucleotide-diphospho-sugar transferases"/>
    <property type="match status" value="1"/>
</dbReference>
<sequence length="204" mass="23207">MAPINGKPFIAFVIDHLQKQGIDKFILSLGYKSEAIIEFINNEYSMLNVEYSIEEEPLGTGGAIKLACSKATTQNVIATNGDTLFKVNLDKLSGLHQQQNAECTLSLKPMQNFERYGVVELNNNQSISSFKEKQFYKQGFINGGLYALNVQSFLQKDFPEKFSFEKDYLEKYFTEGKTFGSVQDEYFIDIGIPEDYNRAQKELL</sequence>
<dbReference type="GO" id="GO:0016779">
    <property type="term" value="F:nucleotidyltransferase activity"/>
    <property type="evidence" value="ECO:0007669"/>
    <property type="project" value="UniProtKB-KW"/>
</dbReference>
<keyword evidence="2" id="KW-0808">Transferase</keyword>
<evidence type="ECO:0000259" key="1">
    <source>
        <dbReference type="Pfam" id="PF00483"/>
    </source>
</evidence>
<feature type="domain" description="Nucleotidyl transferase" evidence="1">
    <location>
        <begin position="3"/>
        <end position="203"/>
    </location>
</feature>
<gene>
    <name evidence="2" type="primary">hddC_6</name>
    <name evidence="2" type="ORF">GALL_220210</name>
</gene>
<dbReference type="Gene3D" id="3.90.550.10">
    <property type="entry name" value="Spore Coat Polysaccharide Biosynthesis Protein SpsA, Chain A"/>
    <property type="match status" value="1"/>
</dbReference>
<name>A0A1J5RVM0_9ZZZZ</name>
<evidence type="ECO:0000313" key="2">
    <source>
        <dbReference type="EMBL" id="OIQ96023.1"/>
    </source>
</evidence>
<dbReference type="InterPro" id="IPR029044">
    <property type="entry name" value="Nucleotide-diphossugar_trans"/>
</dbReference>
<accession>A0A1J5RVM0</accession>
<proteinExistence type="predicted"/>
<dbReference type="PANTHER" id="PTHR22572">
    <property type="entry name" value="SUGAR-1-PHOSPHATE GUANYL TRANSFERASE"/>
    <property type="match status" value="1"/>
</dbReference>
<organism evidence="2">
    <name type="scientific">mine drainage metagenome</name>
    <dbReference type="NCBI Taxonomy" id="410659"/>
    <lineage>
        <taxon>unclassified sequences</taxon>
        <taxon>metagenomes</taxon>
        <taxon>ecological metagenomes</taxon>
    </lineage>
</organism>
<protein>
    <submittedName>
        <fullName evidence="2">D-glycero-alpha-D-manno-heptose 1-phosphate guanylyltransferase</fullName>
        <ecNumber evidence="2">2.7.7.71</ecNumber>
    </submittedName>
</protein>
<comment type="caution">
    <text evidence="2">The sequence shown here is derived from an EMBL/GenBank/DDBJ whole genome shotgun (WGS) entry which is preliminary data.</text>
</comment>
<dbReference type="EC" id="2.7.7.71" evidence="2"/>
<dbReference type="InterPro" id="IPR050486">
    <property type="entry name" value="Mannose-1P_guanyltransferase"/>
</dbReference>
<reference evidence="2" key="1">
    <citation type="submission" date="2016-10" db="EMBL/GenBank/DDBJ databases">
        <title>Sequence of Gallionella enrichment culture.</title>
        <authorList>
            <person name="Poehlein A."/>
            <person name="Muehling M."/>
            <person name="Daniel R."/>
        </authorList>
    </citation>
    <scope>NUCLEOTIDE SEQUENCE</scope>
</reference>
<dbReference type="InterPro" id="IPR005835">
    <property type="entry name" value="NTP_transferase_dom"/>
</dbReference>
<dbReference type="AlphaFoldDB" id="A0A1J5RVM0"/>
<keyword evidence="2" id="KW-0548">Nucleotidyltransferase</keyword>
<dbReference type="EMBL" id="MLJW01000156">
    <property type="protein sequence ID" value="OIQ96023.1"/>
    <property type="molecule type" value="Genomic_DNA"/>
</dbReference>